<sequence length="236" mass="24899">MRDTPLPRRAAAARVGIVLLAPAAWPCAAQGLAALSSADASQGLKAALEKGADTAIRLLGAPDGFLGNPKVRIPLPGYLKDAAKLLNAIGRSQQVKDLEVAMNRAAEAAVPLARKLVTDAVRNMTVVDAKNILTGGDTSVTNFFAGKTREPLTAQFLPVVRKSTEKVALAQKYDAVAGKATGLGLVRQEDATMDHYVTRKALDGLYHVIGEQERSFRRDPMGSGSSVIGRVFGALK</sequence>
<reference evidence="2" key="1">
    <citation type="submission" date="2020-08" db="EMBL/GenBank/DDBJ databases">
        <title>Ramlibacter sp. GTP1 16S ribosomal RNA gene genome sequencing and assembly.</title>
        <authorList>
            <person name="Kang M."/>
        </authorList>
    </citation>
    <scope>NUCLEOTIDE SEQUENCE</scope>
    <source>
        <strain evidence="2">GTP1</strain>
    </source>
</reference>
<dbReference type="Pfam" id="PF13852">
    <property type="entry name" value="DUF4197"/>
    <property type="match status" value="1"/>
</dbReference>
<evidence type="ECO:0000313" key="2">
    <source>
        <dbReference type="EMBL" id="MBC5763558.1"/>
    </source>
</evidence>
<gene>
    <name evidence="2" type="ORF">H8R02_03805</name>
</gene>
<name>A0A923M608_9BURK</name>
<proteinExistence type="predicted"/>
<keyword evidence="1" id="KW-0732">Signal</keyword>
<dbReference type="RefSeq" id="WP_187080000.1">
    <property type="nucleotide sequence ID" value="NZ_JACORU010000001.1"/>
</dbReference>
<feature type="chain" id="PRO_5037702783" evidence="1">
    <location>
        <begin position="29"/>
        <end position="236"/>
    </location>
</feature>
<keyword evidence="3" id="KW-1185">Reference proteome</keyword>
<evidence type="ECO:0000313" key="3">
    <source>
        <dbReference type="Proteomes" id="UP000596827"/>
    </source>
</evidence>
<dbReference type="EMBL" id="JACORU010000001">
    <property type="protein sequence ID" value="MBC5763558.1"/>
    <property type="molecule type" value="Genomic_DNA"/>
</dbReference>
<organism evidence="2 3">
    <name type="scientific">Ramlibacter albus</name>
    <dbReference type="NCBI Taxonomy" id="2079448"/>
    <lineage>
        <taxon>Bacteria</taxon>
        <taxon>Pseudomonadati</taxon>
        <taxon>Pseudomonadota</taxon>
        <taxon>Betaproteobacteria</taxon>
        <taxon>Burkholderiales</taxon>
        <taxon>Comamonadaceae</taxon>
        <taxon>Ramlibacter</taxon>
    </lineage>
</organism>
<feature type="signal peptide" evidence="1">
    <location>
        <begin position="1"/>
        <end position="28"/>
    </location>
</feature>
<dbReference type="InterPro" id="IPR025245">
    <property type="entry name" value="DUF4197"/>
</dbReference>
<accession>A0A923M608</accession>
<protein>
    <submittedName>
        <fullName evidence="2">DUF4197 domain-containing protein</fullName>
    </submittedName>
</protein>
<comment type="caution">
    <text evidence="2">The sequence shown here is derived from an EMBL/GenBank/DDBJ whole genome shotgun (WGS) entry which is preliminary data.</text>
</comment>
<dbReference type="Proteomes" id="UP000596827">
    <property type="component" value="Unassembled WGS sequence"/>
</dbReference>
<evidence type="ECO:0000256" key="1">
    <source>
        <dbReference type="SAM" id="SignalP"/>
    </source>
</evidence>
<dbReference type="AlphaFoldDB" id="A0A923M608"/>